<comment type="similarity">
    <text evidence="2 9">Belongs to the FliQ/MopD/SpaQ family.</text>
</comment>
<dbReference type="PIRSF" id="PIRSF004669">
    <property type="entry name" value="FliQ"/>
    <property type="match status" value="1"/>
</dbReference>
<keyword evidence="8 9" id="KW-0975">Bacterial flagellum</keyword>
<dbReference type="Pfam" id="PF01313">
    <property type="entry name" value="Bac_export_3"/>
    <property type="match status" value="1"/>
</dbReference>
<dbReference type="OrthoDB" id="9806440at2"/>
<proteinExistence type="inferred from homology"/>
<evidence type="ECO:0000256" key="4">
    <source>
        <dbReference type="ARBA" id="ARBA00022475"/>
    </source>
</evidence>
<dbReference type="InterPro" id="IPR006305">
    <property type="entry name" value="FliQ"/>
</dbReference>
<sequence length="90" mass="9746">MSPDQAVELGREAVVLTLLLGLPAMVCAVVVGLVISVFQAVTQLQDQTLSFVPKIVAMLLAILYTLPWLMGKSIEYATSLYQNIPVLLSQ</sequence>
<evidence type="ECO:0000256" key="6">
    <source>
        <dbReference type="ARBA" id="ARBA00022989"/>
    </source>
</evidence>
<keyword evidence="10" id="KW-0966">Cell projection</keyword>
<organism evidence="10 11">
    <name type="scientific">Stratiformator vulcanicus</name>
    <dbReference type="NCBI Taxonomy" id="2527980"/>
    <lineage>
        <taxon>Bacteria</taxon>
        <taxon>Pseudomonadati</taxon>
        <taxon>Planctomycetota</taxon>
        <taxon>Planctomycetia</taxon>
        <taxon>Planctomycetales</taxon>
        <taxon>Planctomycetaceae</taxon>
        <taxon>Stratiformator</taxon>
    </lineage>
</organism>
<protein>
    <recommendedName>
        <fullName evidence="3 9">Flagellar biosynthetic protein FliQ</fullName>
    </recommendedName>
</protein>
<feature type="transmembrane region" description="Helical" evidence="9">
    <location>
        <begin position="12"/>
        <end position="39"/>
    </location>
</feature>
<keyword evidence="7 9" id="KW-0472">Membrane</keyword>
<feature type="transmembrane region" description="Helical" evidence="9">
    <location>
        <begin position="51"/>
        <end position="70"/>
    </location>
</feature>
<keyword evidence="10" id="KW-0282">Flagellum</keyword>
<dbReference type="NCBIfam" id="TIGR01402">
    <property type="entry name" value="fliQ"/>
    <property type="match status" value="1"/>
</dbReference>
<dbReference type="EMBL" id="CP036268">
    <property type="protein sequence ID" value="QDT39045.1"/>
    <property type="molecule type" value="Genomic_DNA"/>
</dbReference>
<evidence type="ECO:0000313" key="10">
    <source>
        <dbReference type="EMBL" id="QDT39045.1"/>
    </source>
</evidence>
<dbReference type="Proteomes" id="UP000317318">
    <property type="component" value="Chromosome"/>
</dbReference>
<evidence type="ECO:0000256" key="3">
    <source>
        <dbReference type="ARBA" id="ARBA00021718"/>
    </source>
</evidence>
<comment type="function">
    <text evidence="9">Role in flagellar biosynthesis.</text>
</comment>
<dbReference type="PRINTS" id="PR00952">
    <property type="entry name" value="TYPE3IMQPROT"/>
</dbReference>
<keyword evidence="6 9" id="KW-1133">Transmembrane helix</keyword>
<evidence type="ECO:0000256" key="9">
    <source>
        <dbReference type="RuleBase" id="RU364090"/>
    </source>
</evidence>
<comment type="subcellular location">
    <subcellularLocation>
        <location evidence="1 9">Cell membrane</location>
        <topology evidence="1">Multi-pass membrane protein</topology>
    </subcellularLocation>
    <subcellularLocation>
        <location evidence="9">Bacterial flagellum basal body</location>
    </subcellularLocation>
</comment>
<name>A0A517R580_9PLAN</name>
<dbReference type="AlphaFoldDB" id="A0A517R580"/>
<dbReference type="GO" id="GO:0009425">
    <property type="term" value="C:bacterial-type flagellum basal body"/>
    <property type="evidence" value="ECO:0007669"/>
    <property type="project" value="UniProtKB-SubCell"/>
</dbReference>
<gene>
    <name evidence="9 10" type="primary">fliQ</name>
    <name evidence="10" type="ORF">Pan189_34470</name>
</gene>
<evidence type="ECO:0000256" key="7">
    <source>
        <dbReference type="ARBA" id="ARBA00023136"/>
    </source>
</evidence>
<dbReference type="GO" id="GO:0009306">
    <property type="term" value="P:protein secretion"/>
    <property type="evidence" value="ECO:0007669"/>
    <property type="project" value="InterPro"/>
</dbReference>
<reference evidence="10 11" key="1">
    <citation type="submission" date="2019-02" db="EMBL/GenBank/DDBJ databases">
        <title>Deep-cultivation of Planctomycetes and their phenomic and genomic characterization uncovers novel biology.</title>
        <authorList>
            <person name="Wiegand S."/>
            <person name="Jogler M."/>
            <person name="Boedeker C."/>
            <person name="Pinto D."/>
            <person name="Vollmers J."/>
            <person name="Rivas-Marin E."/>
            <person name="Kohn T."/>
            <person name="Peeters S.H."/>
            <person name="Heuer A."/>
            <person name="Rast P."/>
            <person name="Oberbeckmann S."/>
            <person name="Bunk B."/>
            <person name="Jeske O."/>
            <person name="Meyerdierks A."/>
            <person name="Storesund J.E."/>
            <person name="Kallscheuer N."/>
            <person name="Luecker S."/>
            <person name="Lage O.M."/>
            <person name="Pohl T."/>
            <person name="Merkel B.J."/>
            <person name="Hornburger P."/>
            <person name="Mueller R.-W."/>
            <person name="Bruemmer F."/>
            <person name="Labrenz M."/>
            <person name="Spormann A.M."/>
            <person name="Op den Camp H."/>
            <person name="Overmann J."/>
            <person name="Amann R."/>
            <person name="Jetten M.S.M."/>
            <person name="Mascher T."/>
            <person name="Medema M.H."/>
            <person name="Devos D.P."/>
            <person name="Kaster A.-K."/>
            <person name="Ovreas L."/>
            <person name="Rohde M."/>
            <person name="Galperin M.Y."/>
            <person name="Jogler C."/>
        </authorList>
    </citation>
    <scope>NUCLEOTIDE SEQUENCE [LARGE SCALE GENOMIC DNA]</scope>
    <source>
        <strain evidence="10 11">Pan189</strain>
    </source>
</reference>
<keyword evidence="11" id="KW-1185">Reference proteome</keyword>
<accession>A0A517R580</accession>
<dbReference type="GO" id="GO:0044780">
    <property type="term" value="P:bacterial-type flagellum assembly"/>
    <property type="evidence" value="ECO:0007669"/>
    <property type="project" value="InterPro"/>
</dbReference>
<dbReference type="PANTHER" id="PTHR34040">
    <property type="entry name" value="FLAGELLAR BIOSYNTHETIC PROTEIN FLIQ"/>
    <property type="match status" value="1"/>
</dbReference>
<keyword evidence="4 9" id="KW-1003">Cell membrane</keyword>
<evidence type="ECO:0000313" key="11">
    <source>
        <dbReference type="Proteomes" id="UP000317318"/>
    </source>
</evidence>
<evidence type="ECO:0000256" key="1">
    <source>
        <dbReference type="ARBA" id="ARBA00004651"/>
    </source>
</evidence>
<dbReference type="RefSeq" id="WP_145365196.1">
    <property type="nucleotide sequence ID" value="NZ_CP036268.1"/>
</dbReference>
<dbReference type="KEGG" id="svp:Pan189_34470"/>
<evidence type="ECO:0000256" key="2">
    <source>
        <dbReference type="ARBA" id="ARBA00006156"/>
    </source>
</evidence>
<keyword evidence="10" id="KW-0969">Cilium</keyword>
<dbReference type="InterPro" id="IPR002191">
    <property type="entry name" value="Bac_export_3"/>
</dbReference>
<dbReference type="PANTHER" id="PTHR34040:SF2">
    <property type="entry name" value="FLAGELLAR BIOSYNTHETIC PROTEIN FLIQ"/>
    <property type="match status" value="1"/>
</dbReference>
<keyword evidence="5 9" id="KW-0812">Transmembrane</keyword>
<evidence type="ECO:0000256" key="5">
    <source>
        <dbReference type="ARBA" id="ARBA00022692"/>
    </source>
</evidence>
<dbReference type="GO" id="GO:0005886">
    <property type="term" value="C:plasma membrane"/>
    <property type="evidence" value="ECO:0007669"/>
    <property type="project" value="UniProtKB-SubCell"/>
</dbReference>
<evidence type="ECO:0000256" key="8">
    <source>
        <dbReference type="ARBA" id="ARBA00023143"/>
    </source>
</evidence>